<reference evidence="7" key="1">
    <citation type="submission" date="2016-10" db="EMBL/GenBank/DDBJ databases">
        <authorList>
            <person name="Varghese N."/>
            <person name="Submissions S."/>
        </authorList>
    </citation>
    <scope>NUCLEOTIDE SEQUENCE [LARGE SCALE GENOMIC DNA]</scope>
    <source>
        <strain evidence="7">DSM 17101</strain>
    </source>
</reference>
<dbReference type="OrthoDB" id="9807767at2"/>
<dbReference type="Proteomes" id="UP000199317">
    <property type="component" value="Unassembled WGS sequence"/>
</dbReference>
<dbReference type="GO" id="GO:0005737">
    <property type="term" value="C:cytoplasm"/>
    <property type="evidence" value="ECO:0007669"/>
    <property type="project" value="UniProtKB-SubCell"/>
</dbReference>
<protein>
    <recommendedName>
        <fullName evidence="4">dTTP/UTP pyrophosphatase</fullName>
        <shortName evidence="4">dTTPase/UTPase</shortName>
        <ecNumber evidence="4">3.6.1.9</ecNumber>
    </recommendedName>
    <alternativeName>
        <fullName evidence="4">Nucleoside triphosphate pyrophosphatase</fullName>
    </alternativeName>
    <alternativeName>
        <fullName evidence="4">Nucleotide pyrophosphatase</fullName>
        <shortName evidence="4">Nucleotide PPase</shortName>
    </alternativeName>
</protein>
<sequence length="248" mass="25811">MPCTGARSGPGIRYPAAVKPNPPSPSSATSTSTSTISATQDCALPFVYLASQSPRRRQLLDQIGVRHVLLLPNADGDAVVEDAEAIEAPRPGEAPARYVQRVTGLKLDAAVARHARRGLEPAPILCSDTTVALGHDILGKPDDEAHARQMLARLSGSTHRVLTAVAVQVPGGARHAALSVSRVRFAPMTSEQIAAYAASGDPLGKAGAYGIQGPAARYVERIAGSYTGIMGLPLFETAQLLRQAGLPG</sequence>
<accession>A0A1H0MEQ6</accession>
<dbReference type="PANTHER" id="PTHR43213:SF5">
    <property type="entry name" value="BIFUNCTIONAL DTTP_UTP PYROPHOSPHATASE_METHYLTRANSFERASE PROTEIN-RELATED"/>
    <property type="match status" value="1"/>
</dbReference>
<proteinExistence type="inferred from homology"/>
<name>A0A1H0MEQ6_9BURK</name>
<comment type="catalytic activity">
    <reaction evidence="4">
        <text>UTP + H2O = UMP + diphosphate + H(+)</text>
        <dbReference type="Rhea" id="RHEA:29395"/>
        <dbReference type="ChEBI" id="CHEBI:15377"/>
        <dbReference type="ChEBI" id="CHEBI:15378"/>
        <dbReference type="ChEBI" id="CHEBI:33019"/>
        <dbReference type="ChEBI" id="CHEBI:46398"/>
        <dbReference type="ChEBI" id="CHEBI:57865"/>
        <dbReference type="EC" id="3.6.1.9"/>
    </reaction>
</comment>
<evidence type="ECO:0000313" key="7">
    <source>
        <dbReference type="Proteomes" id="UP000199317"/>
    </source>
</evidence>
<evidence type="ECO:0000256" key="1">
    <source>
        <dbReference type="ARBA" id="ARBA00001968"/>
    </source>
</evidence>
<keyword evidence="4" id="KW-0963">Cytoplasm</keyword>
<keyword evidence="2 4" id="KW-0378">Hydrolase</keyword>
<dbReference type="NCBIfam" id="TIGR00172">
    <property type="entry name" value="maf"/>
    <property type="match status" value="1"/>
</dbReference>
<comment type="similarity">
    <text evidence="4">Belongs to the Maf family. YhdE subfamily.</text>
</comment>
<feature type="site" description="Important for substrate specificity" evidence="4">
    <location>
        <position position="129"/>
    </location>
</feature>
<comment type="catalytic activity">
    <reaction evidence="4">
        <text>dTTP + H2O = dTMP + diphosphate + H(+)</text>
        <dbReference type="Rhea" id="RHEA:28534"/>
        <dbReference type="ChEBI" id="CHEBI:15377"/>
        <dbReference type="ChEBI" id="CHEBI:15378"/>
        <dbReference type="ChEBI" id="CHEBI:33019"/>
        <dbReference type="ChEBI" id="CHEBI:37568"/>
        <dbReference type="ChEBI" id="CHEBI:63528"/>
        <dbReference type="EC" id="3.6.1.9"/>
    </reaction>
</comment>
<dbReference type="GO" id="GO:0036221">
    <property type="term" value="F:UTP diphosphatase activity"/>
    <property type="evidence" value="ECO:0007669"/>
    <property type="project" value="RHEA"/>
</dbReference>
<dbReference type="Gene3D" id="3.90.950.10">
    <property type="match status" value="1"/>
</dbReference>
<dbReference type="GO" id="GO:0009117">
    <property type="term" value="P:nucleotide metabolic process"/>
    <property type="evidence" value="ECO:0007669"/>
    <property type="project" value="UniProtKB-KW"/>
</dbReference>
<dbReference type="HAMAP" id="MF_00528">
    <property type="entry name" value="Maf"/>
    <property type="match status" value="1"/>
</dbReference>
<evidence type="ECO:0000313" key="6">
    <source>
        <dbReference type="EMBL" id="SDO78670.1"/>
    </source>
</evidence>
<comment type="subcellular location">
    <subcellularLocation>
        <location evidence="4">Cytoplasm</location>
    </subcellularLocation>
</comment>
<comment type="function">
    <text evidence="4">Nucleoside triphosphate pyrophosphatase that hydrolyzes dTTP and UTP. May have a dual role in cell division arrest and in preventing the incorporation of modified nucleotides into cellular nucleic acids.</text>
</comment>
<gene>
    <name evidence="6" type="ORF">SAMN04489708_103230</name>
</gene>
<evidence type="ECO:0000256" key="3">
    <source>
        <dbReference type="ARBA" id="ARBA00023080"/>
    </source>
</evidence>
<dbReference type="AlphaFoldDB" id="A0A1H0MEQ6"/>
<dbReference type="PANTHER" id="PTHR43213">
    <property type="entry name" value="BIFUNCTIONAL DTTP/UTP PYROPHOSPHATASE/METHYLTRANSFERASE PROTEIN-RELATED"/>
    <property type="match status" value="1"/>
</dbReference>
<evidence type="ECO:0000256" key="2">
    <source>
        <dbReference type="ARBA" id="ARBA00022801"/>
    </source>
</evidence>
<organism evidence="6 7">
    <name type="scientific">Paracidovorax cattleyae</name>
    <dbReference type="NCBI Taxonomy" id="80868"/>
    <lineage>
        <taxon>Bacteria</taxon>
        <taxon>Pseudomonadati</taxon>
        <taxon>Pseudomonadota</taxon>
        <taxon>Betaproteobacteria</taxon>
        <taxon>Burkholderiales</taxon>
        <taxon>Comamonadaceae</taxon>
        <taxon>Paracidovorax</taxon>
    </lineage>
</organism>
<evidence type="ECO:0000256" key="4">
    <source>
        <dbReference type="HAMAP-Rule" id="MF_00528"/>
    </source>
</evidence>
<comment type="caution">
    <text evidence="4">Lacks conserved residue(s) required for the propagation of feature annotation.</text>
</comment>
<dbReference type="InterPro" id="IPR029001">
    <property type="entry name" value="ITPase-like_fam"/>
</dbReference>
<dbReference type="Pfam" id="PF02545">
    <property type="entry name" value="Maf"/>
    <property type="match status" value="1"/>
</dbReference>
<feature type="region of interest" description="Disordered" evidence="5">
    <location>
        <begin position="1"/>
        <end position="34"/>
    </location>
</feature>
<feature type="site" description="Important for substrate specificity" evidence="4">
    <location>
        <position position="212"/>
    </location>
</feature>
<evidence type="ECO:0000256" key="5">
    <source>
        <dbReference type="SAM" id="MobiDB-lite"/>
    </source>
</evidence>
<dbReference type="InterPro" id="IPR003697">
    <property type="entry name" value="Maf-like"/>
</dbReference>
<comment type="cofactor">
    <cofactor evidence="1 4">
        <name>a divalent metal cation</name>
        <dbReference type="ChEBI" id="CHEBI:60240"/>
    </cofactor>
</comment>
<dbReference type="RefSeq" id="WP_092832453.1">
    <property type="nucleotide sequence ID" value="NZ_FNJL01000003.1"/>
</dbReference>
<keyword evidence="7" id="KW-1185">Reference proteome</keyword>
<dbReference type="EC" id="3.6.1.9" evidence="4"/>
<dbReference type="GO" id="GO:0036218">
    <property type="term" value="F:dTTP diphosphatase activity"/>
    <property type="evidence" value="ECO:0007669"/>
    <property type="project" value="RHEA"/>
</dbReference>
<dbReference type="CDD" id="cd00555">
    <property type="entry name" value="Maf"/>
    <property type="match status" value="1"/>
</dbReference>
<keyword evidence="3 4" id="KW-0546">Nucleotide metabolism</keyword>
<feature type="active site" description="Proton acceptor" evidence="4">
    <location>
        <position position="128"/>
    </location>
</feature>
<feature type="site" description="Important for substrate specificity" evidence="4">
    <location>
        <position position="55"/>
    </location>
</feature>
<dbReference type="SUPFAM" id="SSF52972">
    <property type="entry name" value="ITPase-like"/>
    <property type="match status" value="1"/>
</dbReference>
<dbReference type="EMBL" id="FNJL01000003">
    <property type="protein sequence ID" value="SDO78670.1"/>
    <property type="molecule type" value="Genomic_DNA"/>
</dbReference>